<sequence length="174" mass="19571">MKKSDIIDLALKIFGFYIIASAILYLQNFHYLRLMATVEANNTNYTGLGILIGFSLLVFVIGYLLIFKSTKIARKICKNDFDINLSFDLNYSKVLEISLMILGLIILIFKFSSFVSSITQIVSQFTSIHPQSNPSIAFSVATLLQYILGYILLTNAKALSNWIIRVNQKNIGKA</sequence>
<keyword evidence="1" id="KW-0812">Transmembrane</keyword>
<feature type="transmembrane region" description="Helical" evidence="1">
    <location>
        <begin position="135"/>
        <end position="153"/>
    </location>
</feature>
<dbReference type="RefSeq" id="WP_275107738.1">
    <property type="nucleotide sequence ID" value="NZ_JAKJSC010000001.1"/>
</dbReference>
<dbReference type="EMBL" id="JAKJSC010000001">
    <property type="protein sequence ID" value="MDE5416396.1"/>
    <property type="molecule type" value="Genomic_DNA"/>
</dbReference>
<name>A0ABT5VLT9_9BACT</name>
<dbReference type="Proteomes" id="UP001528920">
    <property type="component" value="Unassembled WGS sequence"/>
</dbReference>
<accession>A0ABT5VLT9</accession>
<comment type="caution">
    <text evidence="2">The sequence shown here is derived from an EMBL/GenBank/DDBJ whole genome shotgun (WGS) entry which is preliminary data.</text>
</comment>
<reference evidence="2 3" key="1">
    <citation type="submission" date="2022-01" db="EMBL/GenBank/DDBJ databases">
        <title>Labilibaculum sp. nov, a marine bacterium isolated from Antarctica.</title>
        <authorList>
            <person name="Dai W."/>
        </authorList>
    </citation>
    <scope>NUCLEOTIDE SEQUENCE [LARGE SCALE GENOMIC DNA]</scope>
    <source>
        <strain evidence="2 3">DW002</strain>
    </source>
</reference>
<feature type="transmembrane region" description="Helical" evidence="1">
    <location>
        <begin position="94"/>
        <end position="115"/>
    </location>
</feature>
<keyword evidence="1" id="KW-0472">Membrane</keyword>
<protein>
    <recommendedName>
        <fullName evidence="4">DUF4234 domain-containing protein</fullName>
    </recommendedName>
</protein>
<keyword evidence="1" id="KW-1133">Transmembrane helix</keyword>
<organism evidence="2 3">
    <name type="scientific">Paralabilibaculum antarcticum</name>
    <dbReference type="NCBI Taxonomy" id="2912572"/>
    <lineage>
        <taxon>Bacteria</taxon>
        <taxon>Pseudomonadati</taxon>
        <taxon>Bacteroidota</taxon>
        <taxon>Bacteroidia</taxon>
        <taxon>Marinilabiliales</taxon>
        <taxon>Marinifilaceae</taxon>
        <taxon>Paralabilibaculum</taxon>
    </lineage>
</organism>
<feature type="transmembrane region" description="Helical" evidence="1">
    <location>
        <begin position="47"/>
        <end position="66"/>
    </location>
</feature>
<evidence type="ECO:0008006" key="4">
    <source>
        <dbReference type="Google" id="ProtNLM"/>
    </source>
</evidence>
<keyword evidence="3" id="KW-1185">Reference proteome</keyword>
<evidence type="ECO:0000313" key="3">
    <source>
        <dbReference type="Proteomes" id="UP001528920"/>
    </source>
</evidence>
<feature type="transmembrane region" description="Helical" evidence="1">
    <location>
        <begin position="9"/>
        <end position="27"/>
    </location>
</feature>
<evidence type="ECO:0000313" key="2">
    <source>
        <dbReference type="EMBL" id="MDE5416396.1"/>
    </source>
</evidence>
<gene>
    <name evidence="2" type="ORF">L3049_00150</name>
</gene>
<proteinExistence type="predicted"/>
<evidence type="ECO:0000256" key="1">
    <source>
        <dbReference type="SAM" id="Phobius"/>
    </source>
</evidence>